<keyword evidence="2" id="KW-0812">Transmembrane</keyword>
<keyword evidence="2" id="KW-0472">Membrane</keyword>
<reference evidence="4 5" key="1">
    <citation type="submission" date="2018-11" db="EMBL/GenBank/DDBJ databases">
        <title>Draft genome sequence of Cellulomonas takizawaensis strain TKZ-21.</title>
        <authorList>
            <person name="Yamamura H."/>
            <person name="Hayashi T."/>
            <person name="Hamada M."/>
            <person name="Serisawa Y."/>
            <person name="Matsuyama K."/>
            <person name="Nakagawa Y."/>
            <person name="Otoguro M."/>
            <person name="Yanagida F."/>
            <person name="Hayakawa M."/>
        </authorList>
    </citation>
    <scope>NUCLEOTIDE SEQUENCE [LARGE SCALE GENOMIC DNA]</scope>
    <source>
        <strain evidence="4 5">TKZ-21</strain>
    </source>
</reference>
<organism evidence="4 5">
    <name type="scientific">Cellulomonas algicola</name>
    <dbReference type="NCBI Taxonomy" id="2071633"/>
    <lineage>
        <taxon>Bacteria</taxon>
        <taxon>Bacillati</taxon>
        <taxon>Actinomycetota</taxon>
        <taxon>Actinomycetes</taxon>
        <taxon>Micrococcales</taxon>
        <taxon>Cellulomonadaceae</taxon>
        <taxon>Cellulomonas</taxon>
    </lineage>
</organism>
<accession>A0A401V3J6</accession>
<feature type="compositionally biased region" description="Low complexity" evidence="1">
    <location>
        <begin position="313"/>
        <end position="332"/>
    </location>
</feature>
<feature type="transmembrane region" description="Helical" evidence="2">
    <location>
        <begin position="280"/>
        <end position="303"/>
    </location>
</feature>
<dbReference type="PROSITE" id="PS50011">
    <property type="entry name" value="PROTEIN_KINASE_DOM"/>
    <property type="match status" value="1"/>
</dbReference>
<evidence type="ECO:0000256" key="1">
    <source>
        <dbReference type="SAM" id="MobiDB-lite"/>
    </source>
</evidence>
<keyword evidence="5" id="KW-1185">Reference proteome</keyword>
<evidence type="ECO:0000313" key="5">
    <source>
        <dbReference type="Proteomes" id="UP000288246"/>
    </source>
</evidence>
<dbReference type="AlphaFoldDB" id="A0A401V3J6"/>
<feature type="region of interest" description="Disordered" evidence="1">
    <location>
        <begin position="306"/>
        <end position="351"/>
    </location>
</feature>
<evidence type="ECO:0000259" key="3">
    <source>
        <dbReference type="PROSITE" id="PS50011"/>
    </source>
</evidence>
<name>A0A401V3J6_9CELL</name>
<evidence type="ECO:0000313" key="4">
    <source>
        <dbReference type="EMBL" id="GCD21489.1"/>
    </source>
</evidence>
<protein>
    <recommendedName>
        <fullName evidence="3">Protein kinase domain-containing protein</fullName>
    </recommendedName>
</protein>
<comment type="caution">
    <text evidence="4">The sequence shown here is derived from an EMBL/GenBank/DDBJ whole genome shotgun (WGS) entry which is preliminary data.</text>
</comment>
<dbReference type="Proteomes" id="UP000288246">
    <property type="component" value="Unassembled WGS sequence"/>
</dbReference>
<gene>
    <name evidence="4" type="ORF">CTKZ_30510</name>
</gene>
<dbReference type="InterPro" id="IPR011009">
    <property type="entry name" value="Kinase-like_dom_sf"/>
</dbReference>
<evidence type="ECO:0000256" key="2">
    <source>
        <dbReference type="SAM" id="Phobius"/>
    </source>
</evidence>
<sequence>MDEPHARRAVHGSMPGMETFLVPADVRALVDGSAFRVVGAAGPDGSGWLAAATDGSDRRLEVHVVATVLDDLTAARVERLRHVRHDHLPVLHDVVEIGPGRTALVVEHVAGPTLAELRSQRAPLSDGEAATVAIPVASALAALHDAGLAHGGVSPATVVVRPDGRPALVDLRGVLAGSGTPDGDVRRLVASVLAQVPDADVHLLAGPHDGSLRDALEDLLTSGDVSAARLVDRCFAVVTPEPVRVPDAGARAALDLVRTGASAAADLRRPRRAPRRAPRALVVGVVATGVVVVGGLALGTAGLRSSAGDERAAGAPPAASSAASARTAPPSETEVDAQGVADGTGEPARTTDVAEAAAELTQLRAQHVAAGDAARLVDVEVPDGPAHRADLRLVEALAGDRVEGLAVDVQQTSVVAGGDSAGGPTPGAEAAVRVTSAMSGYTRVDASGASTAVPAASPRTVVLTLRWTADGWRVWDVADA</sequence>
<dbReference type="GO" id="GO:0005524">
    <property type="term" value="F:ATP binding"/>
    <property type="evidence" value="ECO:0007669"/>
    <property type="project" value="InterPro"/>
</dbReference>
<dbReference type="InterPro" id="IPR000719">
    <property type="entry name" value="Prot_kinase_dom"/>
</dbReference>
<dbReference type="Gene3D" id="1.10.510.10">
    <property type="entry name" value="Transferase(Phosphotransferase) domain 1"/>
    <property type="match status" value="1"/>
</dbReference>
<keyword evidence="2" id="KW-1133">Transmembrane helix</keyword>
<dbReference type="SUPFAM" id="SSF56112">
    <property type="entry name" value="Protein kinase-like (PK-like)"/>
    <property type="match status" value="1"/>
</dbReference>
<proteinExistence type="predicted"/>
<dbReference type="GO" id="GO:0004672">
    <property type="term" value="F:protein kinase activity"/>
    <property type="evidence" value="ECO:0007669"/>
    <property type="project" value="InterPro"/>
</dbReference>
<dbReference type="EMBL" id="BHYL01000294">
    <property type="protein sequence ID" value="GCD21489.1"/>
    <property type="molecule type" value="Genomic_DNA"/>
</dbReference>
<feature type="domain" description="Protein kinase" evidence="3">
    <location>
        <begin position="35"/>
        <end position="405"/>
    </location>
</feature>